<keyword evidence="3" id="KW-1185">Reference proteome</keyword>
<evidence type="ECO:0000313" key="3">
    <source>
        <dbReference type="Proteomes" id="UP000193986"/>
    </source>
</evidence>
<reference evidence="2 3" key="1">
    <citation type="submission" date="2016-07" db="EMBL/GenBank/DDBJ databases">
        <title>Pervasive Adenine N6-methylation of Active Genes in Fungi.</title>
        <authorList>
            <consortium name="DOE Joint Genome Institute"/>
            <person name="Mondo S.J."/>
            <person name="Dannebaum R.O."/>
            <person name="Kuo R.C."/>
            <person name="Labutti K."/>
            <person name="Haridas S."/>
            <person name="Kuo A."/>
            <person name="Salamov A."/>
            <person name="Ahrendt S.R."/>
            <person name="Lipzen A."/>
            <person name="Sullivan W."/>
            <person name="Andreopoulos W.B."/>
            <person name="Clum A."/>
            <person name="Lindquist E."/>
            <person name="Daum C."/>
            <person name="Ramamoorthy G.K."/>
            <person name="Gryganskyi A."/>
            <person name="Culley D."/>
            <person name="Magnuson J.K."/>
            <person name="James T.Y."/>
            <person name="O'Malley M.A."/>
            <person name="Stajich J.E."/>
            <person name="Spatafora J.W."/>
            <person name="Visel A."/>
            <person name="Grigoriev I.V."/>
        </authorList>
    </citation>
    <scope>NUCLEOTIDE SEQUENCE [LARGE SCALE GENOMIC DNA]</scope>
    <source>
        <strain evidence="2 3">68-887.2</strain>
    </source>
</reference>
<accession>A0A1Y2AF72</accession>
<sequence>MPVKRSASEESSDLNTNTSVTPSPSKKPKTSPKSPKSKYTEDEERRFLETINRIVKNSLWQEAKSDPILSKRGANGMQAHWLALYKKLSKGI</sequence>
<dbReference type="EMBL" id="MCFC01000118">
    <property type="protein sequence ID" value="ORY21102.1"/>
    <property type="molecule type" value="Genomic_DNA"/>
</dbReference>
<feature type="region of interest" description="Disordered" evidence="1">
    <location>
        <begin position="1"/>
        <end position="44"/>
    </location>
</feature>
<name>A0A1Y2AF72_9TREE</name>
<evidence type="ECO:0008006" key="4">
    <source>
        <dbReference type="Google" id="ProtNLM"/>
    </source>
</evidence>
<protein>
    <recommendedName>
        <fullName evidence="4">Myb-like domain-containing protein</fullName>
    </recommendedName>
</protein>
<dbReference type="Proteomes" id="UP000193986">
    <property type="component" value="Unassembled WGS sequence"/>
</dbReference>
<dbReference type="InParanoid" id="A0A1Y2AF72"/>
<proteinExistence type="predicted"/>
<evidence type="ECO:0000256" key="1">
    <source>
        <dbReference type="SAM" id="MobiDB-lite"/>
    </source>
</evidence>
<evidence type="ECO:0000313" key="2">
    <source>
        <dbReference type="EMBL" id="ORY21102.1"/>
    </source>
</evidence>
<dbReference type="AlphaFoldDB" id="A0A1Y2AF72"/>
<organism evidence="2 3">
    <name type="scientific">Naematelia encephala</name>
    <dbReference type="NCBI Taxonomy" id="71784"/>
    <lineage>
        <taxon>Eukaryota</taxon>
        <taxon>Fungi</taxon>
        <taxon>Dikarya</taxon>
        <taxon>Basidiomycota</taxon>
        <taxon>Agaricomycotina</taxon>
        <taxon>Tremellomycetes</taxon>
        <taxon>Tremellales</taxon>
        <taxon>Naemateliaceae</taxon>
        <taxon>Naematelia</taxon>
    </lineage>
</organism>
<dbReference type="OrthoDB" id="2564476at2759"/>
<comment type="caution">
    <text evidence="2">The sequence shown here is derived from an EMBL/GenBank/DDBJ whole genome shotgun (WGS) entry which is preliminary data.</text>
</comment>
<gene>
    <name evidence="2" type="ORF">BCR39DRAFT_591671</name>
</gene>